<dbReference type="PANTHER" id="PTHR39535">
    <property type="entry name" value="SPORULATION-DELAYING PROTEIN SDPB"/>
    <property type="match status" value="1"/>
</dbReference>
<evidence type="ECO:0000256" key="1">
    <source>
        <dbReference type="ARBA" id="ARBA00004127"/>
    </source>
</evidence>
<keyword evidence="2 6" id="KW-0812">Transmembrane</keyword>
<sequence length="338" mass="37823">MDKLKQVATAALRGLSSRPRYLVGLSLCRLLLGLSTTLYYVSNIPYREFLWGPNSYASFAAFKALTADKHILSLYALSDSSAWFNVVYFAGLATSLAWTVLGTRSLTLAHAVFMISIYHRNYTMWEGGDALTQIVLILLLGATVNAYFSPLSKRVRARLEQRAGRPHLRTSLHNTAAVLIVFQACVVYTVSGLWKVAAPQWEEGTALYYISHVWQYTYSSTFTSLTNSLLLTTFFTYFAIIVQLLAAPAALTSRRWFRESVVLSIAGMHIGIMAGMGLMTFGFAMMAVDAVILRDSDYETLFRRIRQLRTRMRRRAAKHRDETAPAVDKPAETAALTP</sequence>
<dbReference type="EMBL" id="CP073720">
    <property type="protein sequence ID" value="UWP85374.1"/>
    <property type="molecule type" value="Genomic_DNA"/>
</dbReference>
<feature type="transmembrane region" description="Helical" evidence="6">
    <location>
        <begin position="263"/>
        <end position="288"/>
    </location>
</feature>
<feature type="transmembrane region" description="Helical" evidence="6">
    <location>
        <begin position="82"/>
        <end position="101"/>
    </location>
</feature>
<evidence type="ECO:0000256" key="6">
    <source>
        <dbReference type="SAM" id="Phobius"/>
    </source>
</evidence>
<gene>
    <name evidence="8" type="ORF">Dfulv_14520</name>
</gene>
<feature type="transmembrane region" description="Helical" evidence="6">
    <location>
        <begin position="108"/>
        <end position="125"/>
    </location>
</feature>
<keyword evidence="9" id="KW-1185">Reference proteome</keyword>
<feature type="transmembrane region" description="Helical" evidence="6">
    <location>
        <begin position="21"/>
        <end position="41"/>
    </location>
</feature>
<evidence type="ECO:0000256" key="3">
    <source>
        <dbReference type="ARBA" id="ARBA00022989"/>
    </source>
</evidence>
<comment type="subcellular location">
    <subcellularLocation>
        <location evidence="1">Endomembrane system</location>
        <topology evidence="1">Multi-pass membrane protein</topology>
    </subcellularLocation>
</comment>
<dbReference type="Proteomes" id="UP001059617">
    <property type="component" value="Chromosome"/>
</dbReference>
<dbReference type="InterPro" id="IPR052964">
    <property type="entry name" value="Sporulation_signal_mat"/>
</dbReference>
<reference evidence="8" key="2">
    <citation type="submission" date="2022-09" db="EMBL/GenBank/DDBJ databases">
        <title>Biosynthetic gene clusters of Dactylosporangioum fulvum.</title>
        <authorList>
            <person name="Caradec T."/>
        </authorList>
    </citation>
    <scope>NUCLEOTIDE SEQUENCE</scope>
    <source>
        <strain evidence="8">NRRL B-16292</strain>
    </source>
</reference>
<proteinExistence type="predicted"/>
<evidence type="ECO:0000313" key="8">
    <source>
        <dbReference type="EMBL" id="UWP85374.1"/>
    </source>
</evidence>
<feature type="transmembrane region" description="Helical" evidence="6">
    <location>
        <begin position="229"/>
        <end position="251"/>
    </location>
</feature>
<dbReference type="InterPro" id="IPR011020">
    <property type="entry name" value="HTTM-like"/>
</dbReference>
<keyword evidence="4 6" id="KW-0472">Membrane</keyword>
<dbReference type="SMART" id="SM00752">
    <property type="entry name" value="HTTM"/>
    <property type="match status" value="1"/>
</dbReference>
<protein>
    <recommendedName>
        <fullName evidence="7">HTTM-like domain-containing protein</fullName>
    </recommendedName>
</protein>
<name>A0ABY5W7E4_9ACTN</name>
<evidence type="ECO:0000313" key="9">
    <source>
        <dbReference type="Proteomes" id="UP001059617"/>
    </source>
</evidence>
<feature type="domain" description="HTTM-like" evidence="7">
    <location>
        <begin position="17"/>
        <end position="297"/>
    </location>
</feature>
<feature type="region of interest" description="Disordered" evidence="5">
    <location>
        <begin position="314"/>
        <end position="338"/>
    </location>
</feature>
<feature type="transmembrane region" description="Helical" evidence="6">
    <location>
        <begin position="131"/>
        <end position="151"/>
    </location>
</feature>
<dbReference type="RefSeq" id="WP_259863482.1">
    <property type="nucleotide sequence ID" value="NZ_BAAAST010000020.1"/>
</dbReference>
<reference evidence="8" key="1">
    <citation type="submission" date="2021-04" db="EMBL/GenBank/DDBJ databases">
        <authorList>
            <person name="Hartkoorn R.C."/>
            <person name="Beaudoing E."/>
            <person name="Hot D."/>
        </authorList>
    </citation>
    <scope>NUCLEOTIDE SEQUENCE</scope>
    <source>
        <strain evidence="8">NRRL B-16292</strain>
    </source>
</reference>
<organism evidence="8 9">
    <name type="scientific">Dactylosporangium fulvum</name>
    <dbReference type="NCBI Taxonomy" id="53359"/>
    <lineage>
        <taxon>Bacteria</taxon>
        <taxon>Bacillati</taxon>
        <taxon>Actinomycetota</taxon>
        <taxon>Actinomycetes</taxon>
        <taxon>Micromonosporales</taxon>
        <taxon>Micromonosporaceae</taxon>
        <taxon>Dactylosporangium</taxon>
    </lineage>
</organism>
<evidence type="ECO:0000259" key="7">
    <source>
        <dbReference type="SMART" id="SM00752"/>
    </source>
</evidence>
<dbReference type="PANTHER" id="PTHR39535:SF2">
    <property type="entry name" value="HTTM DOMAIN-CONTAINING PROTEIN"/>
    <property type="match status" value="1"/>
</dbReference>
<evidence type="ECO:0000256" key="2">
    <source>
        <dbReference type="ARBA" id="ARBA00022692"/>
    </source>
</evidence>
<evidence type="ECO:0000256" key="5">
    <source>
        <dbReference type="SAM" id="MobiDB-lite"/>
    </source>
</evidence>
<feature type="transmembrane region" description="Helical" evidence="6">
    <location>
        <begin position="172"/>
        <end position="194"/>
    </location>
</feature>
<keyword evidence="3 6" id="KW-1133">Transmembrane helix</keyword>
<accession>A0ABY5W7E4</accession>
<evidence type="ECO:0000256" key="4">
    <source>
        <dbReference type="ARBA" id="ARBA00023136"/>
    </source>
</evidence>